<dbReference type="RefSeq" id="WP_013899786.1">
    <property type="nucleotide sequence ID" value="NC_015677.1"/>
</dbReference>
<dbReference type="KEGG" id="rta:Rta_04770"/>
<dbReference type="Proteomes" id="UP000008385">
    <property type="component" value="Chromosome"/>
</dbReference>
<dbReference type="PANTHER" id="PTHR42659">
    <property type="entry name" value="XANTHINE DEHYDROGENASE SUBUNIT C-RELATED"/>
    <property type="match status" value="1"/>
</dbReference>
<accession>F5XVH7</accession>
<keyword evidence="1" id="KW-0285">Flavoprotein</keyword>
<dbReference type="Pfam" id="PF00941">
    <property type="entry name" value="FAD_binding_5"/>
    <property type="match status" value="1"/>
</dbReference>
<dbReference type="SUPFAM" id="SSF55447">
    <property type="entry name" value="CO dehydrogenase flavoprotein C-terminal domain-like"/>
    <property type="match status" value="1"/>
</dbReference>
<evidence type="ECO:0000313" key="4">
    <source>
        <dbReference type="Proteomes" id="UP000008385"/>
    </source>
</evidence>
<dbReference type="InterPro" id="IPR005107">
    <property type="entry name" value="CO_DH_flav_C"/>
</dbReference>
<dbReference type="OrthoDB" id="9814706at2"/>
<dbReference type="PATRIC" id="fig|365046.3.peg.490"/>
<dbReference type="EMBL" id="CP000245">
    <property type="protein sequence ID" value="AEG91553.1"/>
    <property type="molecule type" value="Genomic_DNA"/>
</dbReference>
<reference evidence="4" key="1">
    <citation type="submission" date="2006-01" db="EMBL/GenBank/DDBJ databases">
        <title>Genome of the cyst-dividing bacterium Ramlibacter tataouinensis.</title>
        <authorList>
            <person name="Barakat M."/>
            <person name="Ortet P."/>
            <person name="De Luca G."/>
            <person name="Jourlin-Castelli C."/>
            <person name="Ansaldi M."/>
            <person name="Py B."/>
            <person name="Fichant G."/>
            <person name="Coutinho P."/>
            <person name="Voulhoux R."/>
            <person name="Bastien O."/>
            <person name="Roy S."/>
            <person name="Marechal E."/>
            <person name="Henrissat B."/>
            <person name="Quentin Y."/>
            <person name="Noirot P."/>
            <person name="Filloux A."/>
            <person name="Mejean V."/>
            <person name="DuBow M."/>
            <person name="Barras F."/>
            <person name="Heulin T."/>
        </authorList>
    </citation>
    <scope>NUCLEOTIDE SEQUENCE [LARGE SCALE GENOMIC DNA]</scope>
    <source>
        <strain evidence="4">ATCC BAA-407 / DSM 14655 / LMG 21543 / TTB310</strain>
    </source>
</reference>
<dbReference type="InterPro" id="IPR016169">
    <property type="entry name" value="FAD-bd_PCMH_sub2"/>
</dbReference>
<dbReference type="Gene3D" id="3.30.390.50">
    <property type="entry name" value="CO dehydrogenase flavoprotein, C-terminal domain"/>
    <property type="match status" value="1"/>
</dbReference>
<dbReference type="eggNOG" id="COG1319">
    <property type="taxonomic scope" value="Bacteria"/>
</dbReference>
<dbReference type="PROSITE" id="PS51387">
    <property type="entry name" value="FAD_PCMH"/>
    <property type="match status" value="1"/>
</dbReference>
<protein>
    <submittedName>
        <fullName evidence="3">Candidate xanthine dehydrogenase yagS, FAD binding subunit</fullName>
    </submittedName>
</protein>
<proteinExistence type="predicted"/>
<reference evidence="3 4" key="2">
    <citation type="journal article" date="2011" name="PLoS ONE">
        <title>The Cyst-Dividing Bacterium Ramlibacter tataouinensis TTB310 Genome Reveals a Well-Stocked Toolbox for Adaptation to a Desert Environment.</title>
        <authorList>
            <person name="De Luca G."/>
            <person name="Barakat M."/>
            <person name="Ortet P."/>
            <person name="Fochesato S."/>
            <person name="Jourlin-Castelli C."/>
            <person name="Ansaldi M."/>
            <person name="Py B."/>
            <person name="Fichant G."/>
            <person name="Coutinho P.M."/>
            <person name="Voulhoux R."/>
            <person name="Bastien O."/>
            <person name="Marechal E."/>
            <person name="Henrissat B."/>
            <person name="Quentin Y."/>
            <person name="Noirot P."/>
            <person name="Filloux A."/>
            <person name="Mejean V."/>
            <person name="Dubow M.S."/>
            <person name="Barras F."/>
            <person name="Barbe V."/>
            <person name="Weissenbach J."/>
            <person name="Mihalcescu I."/>
            <person name="Vermeglio A."/>
            <person name="Achouak W."/>
            <person name="Heulin T."/>
        </authorList>
    </citation>
    <scope>NUCLEOTIDE SEQUENCE [LARGE SCALE GENOMIC DNA]</scope>
    <source>
        <strain evidence="4">ATCC BAA-407 / DSM 14655 / LMG 21543 / TTB310</strain>
    </source>
</reference>
<dbReference type="Pfam" id="PF03450">
    <property type="entry name" value="CO_deh_flav_C"/>
    <property type="match status" value="1"/>
</dbReference>
<evidence type="ECO:0000256" key="1">
    <source>
        <dbReference type="ARBA" id="ARBA00022827"/>
    </source>
</evidence>
<dbReference type="GO" id="GO:0016491">
    <property type="term" value="F:oxidoreductase activity"/>
    <property type="evidence" value="ECO:0007669"/>
    <property type="project" value="InterPro"/>
</dbReference>
<gene>
    <name evidence="3" type="primary">yagS</name>
    <name evidence="3" type="ordered locus">Rta_04770</name>
</gene>
<sequence>MRAASDAAAETPVRAPVQYLAGGTTLVDLMKLDVMRPAQLVDITRLQAPGLHSIEAGRDGLRIGALATMRQVADHPAVRRDYPVLSDAMWLAASPQIRNMARTGGNVLQRTRCAYFRDISWPCNKREPGSGCSALEGQNRWHAVLGTSESCIASYPGDWATALVALDATVHTLAPRGARSLPFARLHRLPGQTPHIETVLAPGELITGFSVPAAPFMRRSLYLKVRDRESYEFALASAAVALDLDGETVRQVRIGLGGPVAVPWRAREAEAALAGRPLTEANALAAARAAFAGARPREHNAFRIPLGEQTLVRALMQAKTMEVAS</sequence>
<dbReference type="InterPro" id="IPR036318">
    <property type="entry name" value="FAD-bd_PCMH-like_sf"/>
</dbReference>
<evidence type="ECO:0000313" key="3">
    <source>
        <dbReference type="EMBL" id="AEG91553.1"/>
    </source>
</evidence>
<dbReference type="STRING" id="365046.Rta_04770"/>
<dbReference type="AlphaFoldDB" id="F5XVH7"/>
<dbReference type="InterPro" id="IPR016167">
    <property type="entry name" value="FAD-bd_PCMH_sub1"/>
</dbReference>
<evidence type="ECO:0000259" key="2">
    <source>
        <dbReference type="PROSITE" id="PS51387"/>
    </source>
</evidence>
<dbReference type="GO" id="GO:0071949">
    <property type="term" value="F:FAD binding"/>
    <property type="evidence" value="ECO:0007669"/>
    <property type="project" value="InterPro"/>
</dbReference>
<name>F5XVH7_RAMTT</name>
<keyword evidence="4" id="KW-1185">Reference proteome</keyword>
<feature type="domain" description="FAD-binding PCMH-type" evidence="2">
    <location>
        <begin position="1"/>
        <end position="216"/>
    </location>
</feature>
<dbReference type="InterPro" id="IPR002346">
    <property type="entry name" value="Mopterin_DH_FAD-bd"/>
</dbReference>
<dbReference type="InterPro" id="IPR016166">
    <property type="entry name" value="FAD-bd_PCMH"/>
</dbReference>
<dbReference type="InterPro" id="IPR036683">
    <property type="entry name" value="CO_DH_flav_C_dom_sf"/>
</dbReference>
<dbReference type="HOGENOM" id="CLU_058050_1_0_4"/>
<dbReference type="SMART" id="SM01092">
    <property type="entry name" value="CO_deh_flav_C"/>
    <property type="match status" value="1"/>
</dbReference>
<dbReference type="Gene3D" id="3.30.465.10">
    <property type="match status" value="2"/>
</dbReference>
<keyword evidence="1" id="KW-0274">FAD</keyword>
<dbReference type="Gene3D" id="3.30.43.10">
    <property type="entry name" value="Uridine Diphospho-n-acetylenolpyruvylglucosamine Reductase, domain 2"/>
    <property type="match status" value="1"/>
</dbReference>
<dbReference type="InterPro" id="IPR051312">
    <property type="entry name" value="Diverse_Substr_Oxidored"/>
</dbReference>
<dbReference type="SUPFAM" id="SSF56176">
    <property type="entry name" value="FAD-binding/transporter-associated domain-like"/>
    <property type="match status" value="1"/>
</dbReference>
<dbReference type="PANTHER" id="PTHR42659:SF1">
    <property type="entry name" value="OXIDOREDUCTASE"/>
    <property type="match status" value="1"/>
</dbReference>
<organism evidence="3 4">
    <name type="scientific">Ramlibacter tataouinensis (strain ATCC BAA-407 / DSM 14655 / LMG 21543 / TTB310)</name>
    <dbReference type="NCBI Taxonomy" id="365046"/>
    <lineage>
        <taxon>Bacteria</taxon>
        <taxon>Pseudomonadati</taxon>
        <taxon>Pseudomonadota</taxon>
        <taxon>Betaproteobacteria</taxon>
        <taxon>Burkholderiales</taxon>
        <taxon>Comamonadaceae</taxon>
        <taxon>Ramlibacter</taxon>
    </lineage>
</organism>